<gene>
    <name evidence="1" type="ORF">V4C56_43410</name>
</gene>
<comment type="caution">
    <text evidence="1">The sequence shown here is derived from an EMBL/GenBank/DDBJ whole genome shotgun (WGS) entry which is preliminary data.</text>
</comment>
<dbReference type="Proteomes" id="UP001481677">
    <property type="component" value="Unassembled WGS sequence"/>
</dbReference>
<reference evidence="1 2" key="1">
    <citation type="submission" date="2024-01" db="EMBL/GenBank/DDBJ databases">
        <title>The diversity of rhizobia nodulating Mimosa spp. in eleven states of Brazil covering several biomes is determined by host plant, location, and edaphic factors.</title>
        <authorList>
            <person name="Rouws L."/>
            <person name="Barauna A."/>
            <person name="Beukes C."/>
            <person name="De Faria S.M."/>
            <person name="Gross E."/>
            <person name="Dos Reis Junior F.B."/>
            <person name="Simon M."/>
            <person name="Maluk M."/>
            <person name="Odee D.W."/>
            <person name="Kenicer G."/>
            <person name="Young J.P.W."/>
            <person name="Reis V.M."/>
            <person name="Zilli J."/>
            <person name="James E.K."/>
        </authorList>
    </citation>
    <scope>NUCLEOTIDE SEQUENCE [LARGE SCALE GENOMIC DNA]</scope>
    <source>
        <strain evidence="1 2">JPY530</strain>
    </source>
</reference>
<protein>
    <submittedName>
        <fullName evidence="1">IS4/IS5 family transposase</fullName>
    </submittedName>
</protein>
<evidence type="ECO:0000313" key="1">
    <source>
        <dbReference type="EMBL" id="MEM5346445.1"/>
    </source>
</evidence>
<feature type="non-terminal residue" evidence="1">
    <location>
        <position position="84"/>
    </location>
</feature>
<organism evidence="1 2">
    <name type="scientific">Paraburkholderia azotifigens</name>
    <dbReference type="NCBI Taxonomy" id="2057004"/>
    <lineage>
        <taxon>Bacteria</taxon>
        <taxon>Pseudomonadati</taxon>
        <taxon>Pseudomonadota</taxon>
        <taxon>Betaproteobacteria</taxon>
        <taxon>Burkholderiales</taxon>
        <taxon>Burkholderiaceae</taxon>
        <taxon>Paraburkholderia</taxon>
    </lineage>
</organism>
<accession>A0ABU9RI57</accession>
<proteinExistence type="predicted"/>
<keyword evidence="2" id="KW-1185">Reference proteome</keyword>
<sequence length="84" mass="9325">HYVFALVLPGPELTSHAALHSADGAERQMLIEALDVLQPCTDLLLLDRGFIGNALVASLTQREIAFCMRVDTHNWKCVTDFTRS</sequence>
<evidence type="ECO:0000313" key="2">
    <source>
        <dbReference type="Proteomes" id="UP001481677"/>
    </source>
</evidence>
<name>A0ABU9RI57_9BURK</name>
<feature type="non-terminal residue" evidence="1">
    <location>
        <position position="1"/>
    </location>
</feature>
<dbReference type="EMBL" id="JAZHGA010000251">
    <property type="protein sequence ID" value="MEM5346445.1"/>
    <property type="molecule type" value="Genomic_DNA"/>
</dbReference>